<proteinExistence type="predicted"/>
<comment type="caution">
    <text evidence="1">The sequence shown here is derived from an EMBL/GenBank/DDBJ whole genome shotgun (WGS) entry which is preliminary data.</text>
</comment>
<reference evidence="1" key="1">
    <citation type="submission" date="2021-04" db="EMBL/GenBank/DDBJ databases">
        <authorList>
            <person name="Tunstrom K."/>
        </authorList>
    </citation>
    <scope>NUCLEOTIDE SEQUENCE</scope>
</reference>
<gene>
    <name evidence="1" type="ORF">PAPOLLO_LOCUS12160</name>
</gene>
<keyword evidence="2" id="KW-1185">Reference proteome</keyword>
<sequence>MVYAKENAERCNISSQRQWIEPIGKHSVVDDSSRSALDAVEWKELVLGSPSPEMGSVFHVRPNPRLAKLQAVCRHEILSHSAEHAKLLRGQFGHLFQVTTKLHIT</sequence>
<dbReference type="Proteomes" id="UP000691718">
    <property type="component" value="Unassembled WGS sequence"/>
</dbReference>
<organism evidence="1 2">
    <name type="scientific">Parnassius apollo</name>
    <name type="common">Apollo butterfly</name>
    <name type="synonym">Papilio apollo</name>
    <dbReference type="NCBI Taxonomy" id="110799"/>
    <lineage>
        <taxon>Eukaryota</taxon>
        <taxon>Metazoa</taxon>
        <taxon>Ecdysozoa</taxon>
        <taxon>Arthropoda</taxon>
        <taxon>Hexapoda</taxon>
        <taxon>Insecta</taxon>
        <taxon>Pterygota</taxon>
        <taxon>Neoptera</taxon>
        <taxon>Endopterygota</taxon>
        <taxon>Lepidoptera</taxon>
        <taxon>Glossata</taxon>
        <taxon>Ditrysia</taxon>
        <taxon>Papilionoidea</taxon>
        <taxon>Papilionidae</taxon>
        <taxon>Parnassiinae</taxon>
        <taxon>Parnassini</taxon>
        <taxon>Parnassius</taxon>
        <taxon>Parnassius</taxon>
    </lineage>
</organism>
<name>A0A8S3X1L2_PARAO</name>
<evidence type="ECO:0000313" key="1">
    <source>
        <dbReference type="EMBL" id="CAG4991654.1"/>
    </source>
</evidence>
<accession>A0A8S3X1L2</accession>
<evidence type="ECO:0000313" key="2">
    <source>
        <dbReference type="Proteomes" id="UP000691718"/>
    </source>
</evidence>
<dbReference type="OrthoDB" id="7499911at2759"/>
<protein>
    <submittedName>
        <fullName evidence="1">(apollo) hypothetical protein</fullName>
    </submittedName>
</protein>
<dbReference type="EMBL" id="CAJQZP010000885">
    <property type="protein sequence ID" value="CAG4991654.1"/>
    <property type="molecule type" value="Genomic_DNA"/>
</dbReference>
<dbReference type="AlphaFoldDB" id="A0A8S3X1L2"/>